<dbReference type="SUPFAM" id="SSF52166">
    <property type="entry name" value="Ribosomal protein L4"/>
    <property type="match status" value="1"/>
</dbReference>
<name>A0A557STH5_9ARCH</name>
<dbReference type="GO" id="GO:1990904">
    <property type="term" value="C:ribonucleoprotein complex"/>
    <property type="evidence" value="ECO:0007669"/>
    <property type="project" value="UniProtKB-KW"/>
</dbReference>
<dbReference type="OrthoDB" id="10737at2157"/>
<dbReference type="InterPro" id="IPR023574">
    <property type="entry name" value="Ribosomal_uL4_dom_sf"/>
</dbReference>
<evidence type="ECO:0000256" key="3">
    <source>
        <dbReference type="ARBA" id="ARBA00023274"/>
    </source>
</evidence>
<protein>
    <submittedName>
        <fullName evidence="4">50S ribosomal protein L4p</fullName>
    </submittedName>
</protein>
<accession>A0A557STH5</accession>
<dbReference type="Gene3D" id="3.40.1370.10">
    <property type="match status" value="1"/>
</dbReference>
<dbReference type="AlphaFoldDB" id="A0A557STH5"/>
<keyword evidence="2 4" id="KW-0689">Ribosomal protein</keyword>
<evidence type="ECO:0000256" key="2">
    <source>
        <dbReference type="ARBA" id="ARBA00022980"/>
    </source>
</evidence>
<dbReference type="InterPro" id="IPR002136">
    <property type="entry name" value="Ribosomal_uL4"/>
</dbReference>
<dbReference type="Proteomes" id="UP000315289">
    <property type="component" value="Unassembled WGS sequence"/>
</dbReference>
<keyword evidence="3" id="KW-0687">Ribonucleoprotein</keyword>
<reference evidence="4 5" key="1">
    <citation type="journal article" date="2019" name="Front. Microbiol.">
        <title>Ammonia Oxidation by the Arctic Terrestrial Thaumarchaeote Candidatus Nitrosocosmicus arcticus Is Stimulated by Increasing Temperatures.</title>
        <authorList>
            <person name="Alves R.J.E."/>
            <person name="Kerou M."/>
            <person name="Zappe A."/>
            <person name="Bittner R."/>
            <person name="Abby S.S."/>
            <person name="Schmidt H.A."/>
            <person name="Pfeifer K."/>
            <person name="Schleper C."/>
        </authorList>
    </citation>
    <scope>NUCLEOTIDE SEQUENCE [LARGE SCALE GENOMIC DNA]</scope>
    <source>
        <strain evidence="4 5">Kfb</strain>
    </source>
</reference>
<comment type="caution">
    <text evidence="4">The sequence shown here is derived from an EMBL/GenBank/DDBJ whole genome shotgun (WGS) entry which is preliminary data.</text>
</comment>
<dbReference type="PANTHER" id="PTHR19431">
    <property type="entry name" value="60S RIBOSOMAL PROTEIN L4"/>
    <property type="match status" value="1"/>
</dbReference>
<dbReference type="GO" id="GO:0006412">
    <property type="term" value="P:translation"/>
    <property type="evidence" value="ECO:0007669"/>
    <property type="project" value="InterPro"/>
</dbReference>
<keyword evidence="5" id="KW-1185">Reference proteome</keyword>
<sequence length="270" mass="29728">MKTKLFDLTGNQTEDVDLPPLFNFPYRPEIIKKAFVNLYSHRFQKQGRYPAAGEIVSAESRNTGLGIARLARAKGEGFSRAGQAAGVAGVRKGRLAHPPESWKVTHKKLNKKENTIALLSALSSTRQSELIINRGHLIEGLKSFPIVVTNDLEDVGKTKNLLDVLRLLGLEEDVKRVEQSIKKRSGKAKRRGRPNRVGKSALIVVGNSDCEILKLDNSIPGIGIKCVKDISVLDLAPGARPIRLVVFSQNSLDELSNLRIPKNIILENST</sequence>
<evidence type="ECO:0000313" key="4">
    <source>
        <dbReference type="EMBL" id="TVP39914.1"/>
    </source>
</evidence>
<gene>
    <name evidence="4" type="primary">rpl4p</name>
    <name evidence="4" type="ORF">NARC_110126</name>
</gene>
<comment type="similarity">
    <text evidence="1">Belongs to the universal ribosomal protein uL4 family.</text>
</comment>
<evidence type="ECO:0000313" key="5">
    <source>
        <dbReference type="Proteomes" id="UP000315289"/>
    </source>
</evidence>
<dbReference type="EMBL" id="VOAH01000011">
    <property type="protein sequence ID" value="TVP39914.1"/>
    <property type="molecule type" value="Genomic_DNA"/>
</dbReference>
<dbReference type="RefSeq" id="WP_144732841.1">
    <property type="nucleotide sequence ID" value="NZ_ML675587.1"/>
</dbReference>
<dbReference type="GO" id="GO:0003735">
    <property type="term" value="F:structural constituent of ribosome"/>
    <property type="evidence" value="ECO:0007669"/>
    <property type="project" value="InterPro"/>
</dbReference>
<evidence type="ECO:0000256" key="1">
    <source>
        <dbReference type="ARBA" id="ARBA00010528"/>
    </source>
</evidence>
<organism evidence="4 5">
    <name type="scientific">Candidatus Nitrosocosmicus arcticus</name>
    <dbReference type="NCBI Taxonomy" id="2035267"/>
    <lineage>
        <taxon>Archaea</taxon>
        <taxon>Nitrososphaerota</taxon>
        <taxon>Nitrososphaeria</taxon>
        <taxon>Nitrososphaerales</taxon>
        <taxon>Nitrososphaeraceae</taxon>
        <taxon>Candidatus Nitrosocosmicus</taxon>
    </lineage>
</organism>
<dbReference type="InterPro" id="IPR045240">
    <property type="entry name" value="Ribosomal_uL4_euk/arch"/>
</dbReference>
<dbReference type="Pfam" id="PF00573">
    <property type="entry name" value="Ribosomal_L4"/>
    <property type="match status" value="1"/>
</dbReference>
<dbReference type="GO" id="GO:0005840">
    <property type="term" value="C:ribosome"/>
    <property type="evidence" value="ECO:0007669"/>
    <property type="project" value="UniProtKB-KW"/>
</dbReference>
<proteinExistence type="inferred from homology"/>